<dbReference type="GO" id="GO:0008168">
    <property type="term" value="F:methyltransferase activity"/>
    <property type="evidence" value="ECO:0007669"/>
    <property type="project" value="UniProtKB-KW"/>
</dbReference>
<dbReference type="Gene3D" id="3.40.50.150">
    <property type="entry name" value="Vaccinia Virus protein VP39"/>
    <property type="match status" value="1"/>
</dbReference>
<evidence type="ECO:0000313" key="2">
    <source>
        <dbReference type="Proteomes" id="UP001500393"/>
    </source>
</evidence>
<dbReference type="PANTHER" id="PTHR43460">
    <property type="entry name" value="METHYLTRANSFERASE"/>
    <property type="match status" value="1"/>
</dbReference>
<dbReference type="GO" id="GO:0032259">
    <property type="term" value="P:methylation"/>
    <property type="evidence" value="ECO:0007669"/>
    <property type="project" value="UniProtKB-KW"/>
</dbReference>
<organism evidence="1 2">
    <name type="scientific">Kribbella sancticallisti</name>
    <dbReference type="NCBI Taxonomy" id="460087"/>
    <lineage>
        <taxon>Bacteria</taxon>
        <taxon>Bacillati</taxon>
        <taxon>Actinomycetota</taxon>
        <taxon>Actinomycetes</taxon>
        <taxon>Propionibacteriales</taxon>
        <taxon>Kribbellaceae</taxon>
        <taxon>Kribbella</taxon>
    </lineage>
</organism>
<dbReference type="EMBL" id="BAAAOS010000017">
    <property type="protein sequence ID" value="GAA1564843.1"/>
    <property type="molecule type" value="Genomic_DNA"/>
</dbReference>
<reference evidence="1 2" key="1">
    <citation type="journal article" date="2019" name="Int. J. Syst. Evol. Microbiol.">
        <title>The Global Catalogue of Microorganisms (GCM) 10K type strain sequencing project: providing services to taxonomists for standard genome sequencing and annotation.</title>
        <authorList>
            <consortium name="The Broad Institute Genomics Platform"/>
            <consortium name="The Broad Institute Genome Sequencing Center for Infectious Disease"/>
            <person name="Wu L."/>
            <person name="Ma J."/>
        </authorList>
    </citation>
    <scope>NUCLEOTIDE SEQUENCE [LARGE SCALE GENOMIC DNA]</scope>
    <source>
        <strain evidence="1 2">JCM 14969</strain>
    </source>
</reference>
<keyword evidence="2" id="KW-1185">Reference proteome</keyword>
<name>A0ABN2CUR6_9ACTN</name>
<dbReference type="Proteomes" id="UP001500393">
    <property type="component" value="Unassembled WGS sequence"/>
</dbReference>
<comment type="caution">
    <text evidence="1">The sequence shown here is derived from an EMBL/GenBank/DDBJ whole genome shotgun (WGS) entry which is preliminary data.</text>
</comment>
<proteinExistence type="predicted"/>
<gene>
    <name evidence="1" type="ORF">GCM10009789_18010</name>
</gene>
<keyword evidence="1" id="KW-0489">Methyltransferase</keyword>
<evidence type="ECO:0000313" key="1">
    <source>
        <dbReference type="EMBL" id="GAA1564843.1"/>
    </source>
</evidence>
<dbReference type="CDD" id="cd02440">
    <property type="entry name" value="AdoMet_MTases"/>
    <property type="match status" value="1"/>
</dbReference>
<dbReference type="SUPFAM" id="SSF53335">
    <property type="entry name" value="S-adenosyl-L-methionine-dependent methyltransferases"/>
    <property type="match status" value="1"/>
</dbReference>
<protein>
    <submittedName>
        <fullName evidence="1">Class I SAM-dependent methyltransferase</fullName>
    </submittedName>
</protein>
<dbReference type="PANTHER" id="PTHR43460:SF1">
    <property type="entry name" value="METHYLTRANSFERASE TYPE 11 DOMAIN-CONTAINING PROTEIN"/>
    <property type="match status" value="1"/>
</dbReference>
<accession>A0ABN2CUR6</accession>
<dbReference type="InterPro" id="IPR029063">
    <property type="entry name" value="SAM-dependent_MTases_sf"/>
</dbReference>
<sequence>MYADAHRPYLEEMKPYEELVEEALAASFSGWDFGWLGYRAVSADLSWSYDRLARSALEQATRVLDIDTGGGELLASLAPLPEATIATEGYEPNVPLAQCRLAALGVDVRRHGVLDPLPVEDDAVDLVLNRHGRLEAPELARVLRTGGVLVTQQVGSRNHADLNEALGAPPVMLAAANHCEGAVNALHEQGFEILEAAEEWPEFVFLDVGAIVFHLRAIPWQIPDFDVDKYEPALRALDQRIRTEGPFVAHNHRYLIRARRQAR</sequence>
<dbReference type="InterPro" id="IPR052939">
    <property type="entry name" value="23S_rRNA_MeTrnsfrase_RlmA"/>
</dbReference>
<keyword evidence="1" id="KW-0808">Transferase</keyword>